<reference evidence="2" key="1">
    <citation type="submission" date="2016-10" db="EMBL/GenBank/DDBJ databases">
        <authorList>
            <person name="Varghese N."/>
            <person name="Submissions S."/>
        </authorList>
    </citation>
    <scope>NUCLEOTIDE SEQUENCE [LARGE SCALE GENOMIC DNA]</scope>
    <source>
        <strain evidence="2">CGMCC 1.8711</strain>
    </source>
</reference>
<keyword evidence="2" id="KW-1185">Reference proteome</keyword>
<accession>A0A1I6HF44</accession>
<dbReference type="Proteomes" id="UP000243250">
    <property type="component" value="Unassembled WGS sequence"/>
</dbReference>
<name>A0A1I6HF44_9EURY</name>
<dbReference type="RefSeq" id="WP_281244795.1">
    <property type="nucleotide sequence ID" value="NZ_FOYS01000003.1"/>
</dbReference>
<proteinExistence type="predicted"/>
<dbReference type="EMBL" id="FOYS01000003">
    <property type="protein sequence ID" value="SFR53096.1"/>
    <property type="molecule type" value="Genomic_DNA"/>
</dbReference>
<sequence>MSRFGLVLLACVLCAAVGPVGVAAAEDTATVRDRDGDGRCWR</sequence>
<evidence type="ECO:0000313" key="2">
    <source>
        <dbReference type="Proteomes" id="UP000243250"/>
    </source>
</evidence>
<protein>
    <submittedName>
        <fullName evidence="1">Uncharacterized protein</fullName>
    </submittedName>
</protein>
<evidence type="ECO:0000313" key="1">
    <source>
        <dbReference type="EMBL" id="SFR53096.1"/>
    </source>
</evidence>
<gene>
    <name evidence="1" type="ORF">SAMN04488124_2168</name>
</gene>
<dbReference type="AlphaFoldDB" id="A0A1I6HF44"/>
<organism evidence="1 2">
    <name type="scientific">Halogeometricum limi</name>
    <dbReference type="NCBI Taxonomy" id="555875"/>
    <lineage>
        <taxon>Archaea</taxon>
        <taxon>Methanobacteriati</taxon>
        <taxon>Methanobacteriota</taxon>
        <taxon>Stenosarchaea group</taxon>
        <taxon>Halobacteria</taxon>
        <taxon>Halobacteriales</taxon>
        <taxon>Haloferacaceae</taxon>
        <taxon>Halogeometricum</taxon>
    </lineage>
</organism>
<dbReference type="STRING" id="555875.SAMN04488124_2168"/>